<dbReference type="InterPro" id="IPR016181">
    <property type="entry name" value="Acyl_CoA_acyltransferase"/>
</dbReference>
<dbReference type="InterPro" id="IPR050832">
    <property type="entry name" value="Bact_Acetyltransf"/>
</dbReference>
<keyword evidence="2" id="KW-0012">Acyltransferase</keyword>
<feature type="domain" description="N-acetyltransferase" evidence="3">
    <location>
        <begin position="2"/>
        <end position="151"/>
    </location>
</feature>
<dbReference type="Pfam" id="PF00583">
    <property type="entry name" value="Acetyltransf_1"/>
    <property type="match status" value="1"/>
</dbReference>
<evidence type="ECO:0000313" key="4">
    <source>
        <dbReference type="EMBL" id="MBB5434173.1"/>
    </source>
</evidence>
<sequence length="151" mass="16651">MDELRAVTGTDLDDLTAFLTDADLTLSGLDAPEVALWIARDPGGRIYASTGFEASGDGRHVLVRSVAVRPDSRHTGLGGRLAEYAVRRAAERGAERAWLFSRRSGPFWRKLGFTPADRDEMARVLASTHQVRLFARTGRLADEVAWSRPLE</sequence>
<dbReference type="CDD" id="cd04301">
    <property type="entry name" value="NAT_SF"/>
    <property type="match status" value="1"/>
</dbReference>
<dbReference type="EMBL" id="JACHDB010000001">
    <property type="protein sequence ID" value="MBB5434173.1"/>
    <property type="molecule type" value="Genomic_DNA"/>
</dbReference>
<evidence type="ECO:0000313" key="5">
    <source>
        <dbReference type="Proteomes" id="UP000572635"/>
    </source>
</evidence>
<protein>
    <submittedName>
        <fullName evidence="4">N-acetylglutamate synthase-like GNAT family acetyltransferase</fullName>
    </submittedName>
</protein>
<dbReference type="SUPFAM" id="SSF55729">
    <property type="entry name" value="Acyl-CoA N-acyltransferases (Nat)"/>
    <property type="match status" value="1"/>
</dbReference>
<accession>A0A7W8QPC7</accession>
<keyword evidence="5" id="KW-1185">Reference proteome</keyword>
<gene>
    <name evidence="4" type="ORF">HDA36_004257</name>
</gene>
<dbReference type="PANTHER" id="PTHR43877">
    <property type="entry name" value="AMINOALKYLPHOSPHONATE N-ACETYLTRANSFERASE-RELATED-RELATED"/>
    <property type="match status" value="1"/>
</dbReference>
<evidence type="ECO:0000256" key="2">
    <source>
        <dbReference type="ARBA" id="ARBA00023315"/>
    </source>
</evidence>
<keyword evidence="1 4" id="KW-0808">Transferase</keyword>
<name>A0A7W8QPC7_9ACTN</name>
<reference evidence="4 5" key="1">
    <citation type="submission" date="2020-08" db="EMBL/GenBank/DDBJ databases">
        <title>Sequencing the genomes of 1000 actinobacteria strains.</title>
        <authorList>
            <person name="Klenk H.-P."/>
        </authorList>
    </citation>
    <scope>NUCLEOTIDE SEQUENCE [LARGE SCALE GENOMIC DNA]</scope>
    <source>
        <strain evidence="4 5">DSM 44551</strain>
    </source>
</reference>
<comment type="caution">
    <text evidence="4">The sequence shown here is derived from an EMBL/GenBank/DDBJ whole genome shotgun (WGS) entry which is preliminary data.</text>
</comment>
<evidence type="ECO:0000256" key="1">
    <source>
        <dbReference type="ARBA" id="ARBA00022679"/>
    </source>
</evidence>
<organism evidence="4 5">
    <name type="scientific">Nocardiopsis composta</name>
    <dbReference type="NCBI Taxonomy" id="157465"/>
    <lineage>
        <taxon>Bacteria</taxon>
        <taxon>Bacillati</taxon>
        <taxon>Actinomycetota</taxon>
        <taxon>Actinomycetes</taxon>
        <taxon>Streptosporangiales</taxon>
        <taxon>Nocardiopsidaceae</taxon>
        <taxon>Nocardiopsis</taxon>
    </lineage>
</organism>
<dbReference type="GO" id="GO:0016747">
    <property type="term" value="F:acyltransferase activity, transferring groups other than amino-acyl groups"/>
    <property type="evidence" value="ECO:0007669"/>
    <property type="project" value="InterPro"/>
</dbReference>
<evidence type="ECO:0000259" key="3">
    <source>
        <dbReference type="PROSITE" id="PS51186"/>
    </source>
</evidence>
<dbReference type="Gene3D" id="3.40.630.30">
    <property type="match status" value="1"/>
</dbReference>
<dbReference type="PROSITE" id="PS51186">
    <property type="entry name" value="GNAT"/>
    <property type="match status" value="1"/>
</dbReference>
<dbReference type="RefSeq" id="WP_312893756.1">
    <property type="nucleotide sequence ID" value="NZ_BAAAJD010000021.1"/>
</dbReference>
<dbReference type="Proteomes" id="UP000572635">
    <property type="component" value="Unassembled WGS sequence"/>
</dbReference>
<dbReference type="InterPro" id="IPR000182">
    <property type="entry name" value="GNAT_dom"/>
</dbReference>
<dbReference type="AlphaFoldDB" id="A0A7W8QPC7"/>
<proteinExistence type="predicted"/>